<evidence type="ECO:0000259" key="18">
    <source>
        <dbReference type="Pfam" id="PF00275"/>
    </source>
</evidence>
<keyword evidence="3" id="KW-0963">Cytoplasm</keyword>
<gene>
    <name evidence="19" type="ORF">COLO4_24863</name>
</gene>
<evidence type="ECO:0000256" key="7">
    <source>
        <dbReference type="ARBA" id="ARBA00022960"/>
    </source>
</evidence>
<evidence type="ECO:0000256" key="10">
    <source>
        <dbReference type="ARBA" id="ARBA00023316"/>
    </source>
</evidence>
<evidence type="ECO:0000256" key="16">
    <source>
        <dbReference type="ARBA" id="ARBA00047527"/>
    </source>
</evidence>
<dbReference type="InterPro" id="IPR001986">
    <property type="entry name" value="Enolpyruvate_Tfrase_dom"/>
</dbReference>
<dbReference type="OrthoDB" id="1718875at2759"/>
<dbReference type="NCBIfam" id="NF006873">
    <property type="entry name" value="PRK09369.1"/>
    <property type="match status" value="1"/>
</dbReference>
<comment type="caution">
    <text evidence="19">The sequence shown here is derived from an EMBL/GenBank/DDBJ whole genome shotgun (WGS) entry which is preliminary data.</text>
</comment>
<keyword evidence="6" id="KW-0677">Repeat</keyword>
<dbReference type="STRING" id="93759.A0A1R3I6B7"/>
<dbReference type="SUPFAM" id="SSF55205">
    <property type="entry name" value="EPT/RTPC-like"/>
    <property type="match status" value="1"/>
</dbReference>
<evidence type="ECO:0000256" key="14">
    <source>
        <dbReference type="ARBA" id="ARBA00042443"/>
    </source>
</evidence>
<evidence type="ECO:0000256" key="4">
    <source>
        <dbReference type="ARBA" id="ARBA00022618"/>
    </source>
</evidence>
<dbReference type="GO" id="GO:0051301">
    <property type="term" value="P:cell division"/>
    <property type="evidence" value="ECO:0007669"/>
    <property type="project" value="UniProtKB-KW"/>
</dbReference>
<evidence type="ECO:0000256" key="9">
    <source>
        <dbReference type="ARBA" id="ARBA00023306"/>
    </source>
</evidence>
<evidence type="ECO:0000256" key="2">
    <source>
        <dbReference type="ARBA" id="ARBA00004752"/>
    </source>
</evidence>
<proteinExistence type="inferred from homology"/>
<dbReference type="InterPro" id="IPR036968">
    <property type="entry name" value="Enolpyruvate_Tfrase_sf"/>
</dbReference>
<dbReference type="CDD" id="cd01555">
    <property type="entry name" value="UdpNAET"/>
    <property type="match status" value="1"/>
</dbReference>
<reference evidence="20" key="1">
    <citation type="submission" date="2013-09" db="EMBL/GenBank/DDBJ databases">
        <title>Corchorus olitorius genome sequencing.</title>
        <authorList>
            <person name="Alam M."/>
            <person name="Haque M.S."/>
            <person name="Islam M.S."/>
            <person name="Emdad E.M."/>
            <person name="Islam M.M."/>
            <person name="Ahmed B."/>
            <person name="Halim A."/>
            <person name="Hossen Q.M.M."/>
            <person name="Hossain M.Z."/>
            <person name="Ahmed R."/>
            <person name="Khan M.M."/>
            <person name="Islam R."/>
            <person name="Rashid M.M."/>
            <person name="Khan S.A."/>
            <person name="Rahman M.S."/>
            <person name="Alam M."/>
            <person name="Yahiya A.S."/>
            <person name="Khan M.S."/>
            <person name="Azam M.S."/>
            <person name="Haque T."/>
            <person name="Lashkar M.Z.H."/>
            <person name="Akhand A.I."/>
            <person name="Morshed G."/>
            <person name="Roy S."/>
            <person name="Uddin K.S."/>
            <person name="Rabeya T."/>
            <person name="Hossain A.S."/>
            <person name="Chowdhury A."/>
            <person name="Snigdha A.R."/>
            <person name="Mortoza M.S."/>
            <person name="Matin S.A."/>
            <person name="Hoque S.M.E."/>
            <person name="Islam M.K."/>
            <person name="Roy D.K."/>
            <person name="Haider R."/>
            <person name="Moosa M.M."/>
            <person name="Elias S.M."/>
            <person name="Hasan A.M."/>
            <person name="Jahan S."/>
            <person name="Shafiuddin M."/>
            <person name="Mahmood N."/>
            <person name="Shommy N.S."/>
        </authorList>
    </citation>
    <scope>NUCLEOTIDE SEQUENCE [LARGE SCALE GENOMIC DNA]</scope>
    <source>
        <strain evidence="20">cv. O-4</strain>
    </source>
</reference>
<dbReference type="GO" id="GO:0019277">
    <property type="term" value="P:UDP-N-acetylgalactosamine biosynthetic process"/>
    <property type="evidence" value="ECO:0007669"/>
    <property type="project" value="InterPro"/>
</dbReference>
<dbReference type="PROSITE" id="PS51375">
    <property type="entry name" value="PPR"/>
    <property type="match status" value="1"/>
</dbReference>
<evidence type="ECO:0000256" key="8">
    <source>
        <dbReference type="ARBA" id="ARBA00022984"/>
    </source>
</evidence>
<dbReference type="FunFam" id="1.25.40.10:FF:000090">
    <property type="entry name" value="Pentatricopeptide repeat-containing protein, chloroplastic"/>
    <property type="match status" value="1"/>
</dbReference>
<sequence length="925" mass="102321">MALFFNTTISPTSKSFTCYHSSPEPQISKTPQKPPENPIFKIKGPSTLSGHITISGSKNSSLALLAATLCCSGSSLLHNVPNVSDIKAMASILSSLGAKIEAFDGKMMVDSDGIRKVEVDLEEMKKIRGGFFVLGPLLSRFGEAVVDLPGGCNIGKRPVDLYLRGLSALGAHVELREGKVWAHAANGRGLVGGRFRLDYPSVGATETLLMAASLADGVTVLSNVAKEPEVVDLARFLRDSGASIEGAGTDTIVIRGKSWLHGSECVITPDRIEAGTFMLAAAITRSCISMSPVIPSHISCLIHKLMKAGCRISQSDQHTLKVSAVPTYIGGNLSGFDIRTSPFPGFPTDLQPQTMALLTTCSGSSLVEECVFDKRMSHVRELQKLGAKIQVCESTALVLGKQNGSSLRGSHLVASDLRGGASLILAGLAAEGITEINDIAHIDRGYENIDWKLQCLGADIERLAPNACGYLGKLELGKWVHAYIGKNGIKADGFIENALVDIYAKCGSIEKAFGVFQGMKSRDVFSYTAMIVGYAMNGEAQRALDIFAEMPIVGIKPDEVTFVGVLFACSHAGMVDEGWKHFKDMSRVYNLEPQTEHYGCMVDLLGHAGLTSEAEQFVENMPIEPDAFVWGALLGACSVYGKVELGESIMKKIVTVEPAMKERKVKKTPGCSLIEVNGVVHEFRKGNKSHPNVEELKKLLKEMAIHLRTYGFVCSKQEAGLSHKCLEKFDMVEEILLEEVVTCSGKVVEENGLEVVEIYRHNEVWRWGRKLGKRDVGFLRWRRKLGKRNIGFLRWRRKLRKRNIGFLGVRWRRKLGKRNIGAVRWRRKLGKRNIGFLGVRWRRKLGKRNIGFTWGEMEEEAWEEEHMVSWGEMEEEASEEEHMVSWGEMEEEASEEEHRVSWGDMEEKAWEEEHRVSWGDMEEKA</sequence>
<evidence type="ECO:0000313" key="19">
    <source>
        <dbReference type="EMBL" id="OMO78061.1"/>
    </source>
</evidence>
<keyword evidence="9" id="KW-0131">Cell cycle</keyword>
<comment type="catalytic activity">
    <reaction evidence="16">
        <text>phosphoenolpyruvate + UDP-N-acetyl-alpha-D-glucosamine = UDP-N-acetyl-3-O-(1-carboxyvinyl)-alpha-D-glucosamine + phosphate</text>
        <dbReference type="Rhea" id="RHEA:18681"/>
        <dbReference type="ChEBI" id="CHEBI:43474"/>
        <dbReference type="ChEBI" id="CHEBI:57705"/>
        <dbReference type="ChEBI" id="CHEBI:58702"/>
        <dbReference type="ChEBI" id="CHEBI:68483"/>
        <dbReference type="EC" id="2.5.1.7"/>
    </reaction>
</comment>
<feature type="domain" description="Enolpyruvate transferase" evidence="18">
    <location>
        <begin position="43"/>
        <end position="450"/>
    </location>
</feature>
<keyword evidence="7" id="KW-0133">Cell shape</keyword>
<dbReference type="InterPro" id="IPR002885">
    <property type="entry name" value="PPR_rpt"/>
</dbReference>
<dbReference type="Pfam" id="PF13041">
    <property type="entry name" value="PPR_2"/>
    <property type="match status" value="1"/>
</dbReference>
<evidence type="ECO:0000256" key="12">
    <source>
        <dbReference type="ARBA" id="ARBA00039108"/>
    </source>
</evidence>
<dbReference type="NCBIfam" id="TIGR00756">
    <property type="entry name" value="PPR"/>
    <property type="match status" value="2"/>
</dbReference>
<evidence type="ECO:0000256" key="5">
    <source>
        <dbReference type="ARBA" id="ARBA00022679"/>
    </source>
</evidence>
<keyword evidence="10" id="KW-0961">Cell wall biogenesis/degradation</keyword>
<comment type="similarity">
    <text evidence="11">Belongs to the EPSP synthase family. MurA subfamily.</text>
</comment>
<keyword evidence="5" id="KW-0808">Transferase</keyword>
<dbReference type="HAMAP" id="MF_00111">
    <property type="entry name" value="MurA"/>
    <property type="match status" value="1"/>
</dbReference>
<dbReference type="GO" id="GO:0008760">
    <property type="term" value="F:UDP-N-acetylglucosamine 1-carboxyvinyltransferase activity"/>
    <property type="evidence" value="ECO:0007669"/>
    <property type="project" value="UniProtKB-EC"/>
</dbReference>
<dbReference type="InterPro" id="IPR011990">
    <property type="entry name" value="TPR-like_helical_dom_sf"/>
</dbReference>
<dbReference type="EMBL" id="AWUE01018825">
    <property type="protein sequence ID" value="OMO78061.1"/>
    <property type="molecule type" value="Genomic_DNA"/>
</dbReference>
<comment type="pathway">
    <text evidence="2">Cell wall biogenesis; peptidoglycan biosynthesis.</text>
</comment>
<dbReference type="PANTHER" id="PTHR43783:SF1">
    <property type="entry name" value="UDP-N-ACETYLGLUCOSAMINE 1-CARBOXYVINYLTRANSFERASE"/>
    <property type="match status" value="1"/>
</dbReference>
<dbReference type="InterPro" id="IPR050068">
    <property type="entry name" value="MurA_subfamily"/>
</dbReference>
<feature type="repeat" description="PPR" evidence="17">
    <location>
        <begin position="523"/>
        <end position="557"/>
    </location>
</feature>
<evidence type="ECO:0000256" key="13">
    <source>
        <dbReference type="ARBA" id="ARBA00039754"/>
    </source>
</evidence>
<dbReference type="Pfam" id="PF00275">
    <property type="entry name" value="EPSP_synthase"/>
    <property type="match status" value="1"/>
</dbReference>
<evidence type="ECO:0000256" key="6">
    <source>
        <dbReference type="ARBA" id="ARBA00022737"/>
    </source>
</evidence>
<protein>
    <recommendedName>
        <fullName evidence="13">UDP-N-acetylglucosamine 1-carboxyvinyltransferase</fullName>
        <ecNumber evidence="12">2.5.1.7</ecNumber>
    </recommendedName>
    <alternativeName>
        <fullName evidence="14">Enoylpyruvate transferase</fullName>
    </alternativeName>
    <alternativeName>
        <fullName evidence="15">UDP-N-acetylglucosamine enolpyruvyl transferase</fullName>
    </alternativeName>
</protein>
<evidence type="ECO:0000256" key="17">
    <source>
        <dbReference type="PROSITE-ProRule" id="PRU00708"/>
    </source>
</evidence>
<dbReference type="EC" id="2.5.1.7" evidence="12"/>
<evidence type="ECO:0000256" key="11">
    <source>
        <dbReference type="ARBA" id="ARBA00038367"/>
    </source>
</evidence>
<dbReference type="PANTHER" id="PTHR43783">
    <property type="entry name" value="UDP-N-ACETYLGLUCOSAMINE 1-CARBOXYVINYLTRANSFERASE"/>
    <property type="match status" value="1"/>
</dbReference>
<evidence type="ECO:0000256" key="3">
    <source>
        <dbReference type="ARBA" id="ARBA00022490"/>
    </source>
</evidence>
<name>A0A1R3I6B7_9ROSI</name>
<evidence type="ECO:0000313" key="20">
    <source>
        <dbReference type="Proteomes" id="UP000187203"/>
    </source>
</evidence>
<keyword evidence="20" id="KW-1185">Reference proteome</keyword>
<keyword evidence="8" id="KW-0573">Peptidoglycan synthesis</keyword>
<dbReference type="AlphaFoldDB" id="A0A1R3I6B7"/>
<comment type="subcellular location">
    <subcellularLocation>
        <location evidence="1">Cytoplasm</location>
    </subcellularLocation>
</comment>
<dbReference type="Proteomes" id="UP000187203">
    <property type="component" value="Unassembled WGS sequence"/>
</dbReference>
<dbReference type="Gene3D" id="3.65.10.10">
    <property type="entry name" value="Enolpyruvate transferase domain"/>
    <property type="match status" value="2"/>
</dbReference>
<evidence type="ECO:0000256" key="15">
    <source>
        <dbReference type="ARBA" id="ARBA00042842"/>
    </source>
</evidence>
<accession>A0A1R3I6B7</accession>
<organism evidence="19 20">
    <name type="scientific">Corchorus olitorius</name>
    <dbReference type="NCBI Taxonomy" id="93759"/>
    <lineage>
        <taxon>Eukaryota</taxon>
        <taxon>Viridiplantae</taxon>
        <taxon>Streptophyta</taxon>
        <taxon>Embryophyta</taxon>
        <taxon>Tracheophyta</taxon>
        <taxon>Spermatophyta</taxon>
        <taxon>Magnoliopsida</taxon>
        <taxon>eudicotyledons</taxon>
        <taxon>Gunneridae</taxon>
        <taxon>Pentapetalae</taxon>
        <taxon>rosids</taxon>
        <taxon>malvids</taxon>
        <taxon>Malvales</taxon>
        <taxon>Malvaceae</taxon>
        <taxon>Grewioideae</taxon>
        <taxon>Apeibeae</taxon>
        <taxon>Corchorus</taxon>
    </lineage>
</organism>
<dbReference type="GO" id="GO:0008360">
    <property type="term" value="P:regulation of cell shape"/>
    <property type="evidence" value="ECO:0007669"/>
    <property type="project" value="UniProtKB-KW"/>
</dbReference>
<dbReference type="NCBIfam" id="TIGR01072">
    <property type="entry name" value="murA"/>
    <property type="match status" value="1"/>
</dbReference>
<dbReference type="GO" id="GO:0071555">
    <property type="term" value="P:cell wall organization"/>
    <property type="evidence" value="ECO:0007669"/>
    <property type="project" value="UniProtKB-KW"/>
</dbReference>
<dbReference type="GO" id="GO:0005737">
    <property type="term" value="C:cytoplasm"/>
    <property type="evidence" value="ECO:0007669"/>
    <property type="project" value="UniProtKB-SubCell"/>
</dbReference>
<keyword evidence="4" id="KW-0132">Cell division</keyword>
<dbReference type="InterPro" id="IPR005750">
    <property type="entry name" value="UDP_GlcNAc_COvinyl_MurA"/>
</dbReference>
<evidence type="ECO:0000256" key="1">
    <source>
        <dbReference type="ARBA" id="ARBA00004496"/>
    </source>
</evidence>
<dbReference type="Gene3D" id="1.25.40.10">
    <property type="entry name" value="Tetratricopeptide repeat domain"/>
    <property type="match status" value="2"/>
</dbReference>
<dbReference type="InterPro" id="IPR013792">
    <property type="entry name" value="RNA3'P_cycl/enolpyr_Trfase_a/b"/>
</dbReference>